<dbReference type="Proteomes" id="UP001224775">
    <property type="component" value="Unassembled WGS sequence"/>
</dbReference>
<keyword evidence="2" id="KW-1133">Transmembrane helix</keyword>
<comment type="caution">
    <text evidence="3">The sequence shown here is derived from an EMBL/GenBank/DDBJ whole genome shotgun (WGS) entry which is preliminary data.</text>
</comment>
<dbReference type="GO" id="GO:0009691">
    <property type="term" value="P:cytokinin biosynthetic process"/>
    <property type="evidence" value="ECO:0007669"/>
    <property type="project" value="InterPro"/>
</dbReference>
<feature type="compositionally biased region" description="Low complexity" evidence="1">
    <location>
        <begin position="14"/>
        <end position="23"/>
    </location>
</feature>
<keyword evidence="2" id="KW-0472">Membrane</keyword>
<keyword evidence="4" id="KW-1185">Reference proteome</keyword>
<dbReference type="Pfam" id="PF03641">
    <property type="entry name" value="Lysine_decarbox"/>
    <property type="match status" value="1"/>
</dbReference>
<evidence type="ECO:0000313" key="4">
    <source>
        <dbReference type="Proteomes" id="UP001224775"/>
    </source>
</evidence>
<dbReference type="Gene3D" id="3.40.50.450">
    <property type="match status" value="1"/>
</dbReference>
<organism evidence="3 4">
    <name type="scientific">Skeletonema marinoi</name>
    <dbReference type="NCBI Taxonomy" id="267567"/>
    <lineage>
        <taxon>Eukaryota</taxon>
        <taxon>Sar</taxon>
        <taxon>Stramenopiles</taxon>
        <taxon>Ochrophyta</taxon>
        <taxon>Bacillariophyta</taxon>
        <taxon>Coscinodiscophyceae</taxon>
        <taxon>Thalassiosirophycidae</taxon>
        <taxon>Thalassiosirales</taxon>
        <taxon>Skeletonemataceae</taxon>
        <taxon>Skeletonema</taxon>
        <taxon>Skeletonema marinoi-dohrnii complex</taxon>
    </lineage>
</organism>
<proteinExistence type="predicted"/>
<dbReference type="InterPro" id="IPR005269">
    <property type="entry name" value="LOG"/>
</dbReference>
<dbReference type="PANTHER" id="PTHR31223:SF70">
    <property type="entry name" value="LOG FAMILY PROTEIN YJL055W"/>
    <property type="match status" value="1"/>
</dbReference>
<reference evidence="3" key="1">
    <citation type="submission" date="2023-06" db="EMBL/GenBank/DDBJ databases">
        <title>Survivors Of The Sea: Transcriptome response of Skeletonema marinoi to long-term dormancy.</title>
        <authorList>
            <person name="Pinder M.I.M."/>
            <person name="Kourtchenko O."/>
            <person name="Robertson E.K."/>
            <person name="Larsson T."/>
            <person name="Maumus F."/>
            <person name="Osuna-Cruz C.M."/>
            <person name="Vancaester E."/>
            <person name="Stenow R."/>
            <person name="Vandepoele K."/>
            <person name="Ploug H."/>
            <person name="Bruchert V."/>
            <person name="Godhe A."/>
            <person name="Topel M."/>
        </authorList>
    </citation>
    <scope>NUCLEOTIDE SEQUENCE</scope>
    <source>
        <strain evidence="3">R05AC</strain>
    </source>
</reference>
<accession>A0AAD9DDN3</accession>
<dbReference type="GO" id="GO:0005829">
    <property type="term" value="C:cytosol"/>
    <property type="evidence" value="ECO:0007669"/>
    <property type="project" value="TreeGrafter"/>
</dbReference>
<dbReference type="EC" id="3.2.2.-" evidence="3"/>
<evidence type="ECO:0000256" key="2">
    <source>
        <dbReference type="SAM" id="Phobius"/>
    </source>
</evidence>
<dbReference type="AlphaFoldDB" id="A0AAD9DDN3"/>
<dbReference type="FunFam" id="3.40.50.450:FF:000085">
    <property type="entry name" value="Cytokinin riboside 5'-monophosphate phosphoribohydrolase"/>
    <property type="match status" value="1"/>
</dbReference>
<evidence type="ECO:0000313" key="3">
    <source>
        <dbReference type="EMBL" id="KAK1741838.1"/>
    </source>
</evidence>
<keyword evidence="3" id="KW-0378">Hydrolase</keyword>
<gene>
    <name evidence="3" type="ORF">QTG54_007411</name>
</gene>
<feature type="compositionally biased region" description="Basic and acidic residues" evidence="1">
    <location>
        <begin position="1"/>
        <end position="11"/>
    </location>
</feature>
<dbReference type="SUPFAM" id="SSF102405">
    <property type="entry name" value="MCP/YpsA-like"/>
    <property type="match status" value="1"/>
</dbReference>
<dbReference type="GO" id="GO:0016799">
    <property type="term" value="F:hydrolase activity, hydrolyzing N-glycosyl compounds"/>
    <property type="evidence" value="ECO:0007669"/>
    <property type="project" value="TreeGrafter"/>
</dbReference>
<dbReference type="EMBL" id="JATAAI010000012">
    <property type="protein sequence ID" value="KAK1741838.1"/>
    <property type="molecule type" value="Genomic_DNA"/>
</dbReference>
<sequence length="319" mass="34732">MASTSEEKKIDPMSTAAAESSSTMPLIEKAPTPLRVCCYGSSSSRTPKKYTDAAYNLGYHLAQRGHTCVNGAGNAGCMAAMNRGANDGDGAIVGVIHEAFVVDGSDWFEGAHSVFNTTKHRIITAKGNDLQERKKLLVQGADGLVVLPGGPGTWDELWEMACARHIGFHAMPIVCVNVDGYYDNFKSILVRAHEDELLYKQPEDILHFEESAEAAVKWIETYHALEATKQQPEQKKVIRRRTSMLKRMQSNLSGSTMTVWGRMSSFFGDDVCDDDDEEGEVASAETKSRRSATLSGITMFVAGVSVGLLAASKVGLRKM</sequence>
<keyword evidence="2" id="KW-0812">Transmembrane</keyword>
<feature type="transmembrane region" description="Helical" evidence="2">
    <location>
        <begin position="292"/>
        <end position="311"/>
    </location>
</feature>
<name>A0AAD9DDN3_9STRA</name>
<keyword evidence="3" id="KW-0326">Glycosidase</keyword>
<dbReference type="InterPro" id="IPR031100">
    <property type="entry name" value="LOG_fam"/>
</dbReference>
<evidence type="ECO:0000256" key="1">
    <source>
        <dbReference type="SAM" id="MobiDB-lite"/>
    </source>
</evidence>
<feature type="region of interest" description="Disordered" evidence="1">
    <location>
        <begin position="1"/>
        <end position="25"/>
    </location>
</feature>
<protein>
    <submittedName>
        <fullName evidence="3">LOG family protein</fullName>
        <ecNumber evidence="3">3.2.2.-</ecNumber>
    </submittedName>
</protein>
<dbReference type="PANTHER" id="PTHR31223">
    <property type="entry name" value="LOG FAMILY PROTEIN YJL055W"/>
    <property type="match status" value="1"/>
</dbReference>
<dbReference type="NCBIfam" id="TIGR00730">
    <property type="entry name" value="Rossman fold protein, TIGR00730 family"/>
    <property type="match status" value="1"/>
</dbReference>